<reference evidence="2 3" key="1">
    <citation type="submission" date="2015-03" db="EMBL/GenBank/DDBJ databases">
        <authorList>
            <person name="Murphy D."/>
        </authorList>
    </citation>
    <scope>NUCLEOTIDE SEQUENCE [LARGE SCALE GENOMIC DNA]</scope>
    <source>
        <strain evidence="2 3">DSM 44277</strain>
    </source>
</reference>
<accession>A0A0U0W1P5</accession>
<dbReference type="Pfam" id="PF03861">
    <property type="entry name" value="ANTAR"/>
    <property type="match status" value="1"/>
</dbReference>
<evidence type="ECO:0000313" key="2">
    <source>
        <dbReference type="EMBL" id="CPR01632.1"/>
    </source>
</evidence>
<dbReference type="Gene3D" id="1.10.10.10">
    <property type="entry name" value="Winged helix-like DNA-binding domain superfamily/Winged helix DNA-binding domain"/>
    <property type="match status" value="1"/>
</dbReference>
<dbReference type="InterPro" id="IPR005561">
    <property type="entry name" value="ANTAR"/>
</dbReference>
<dbReference type="Proteomes" id="UP000198875">
    <property type="component" value="Unassembled WGS sequence"/>
</dbReference>
<dbReference type="SMART" id="SM01012">
    <property type="entry name" value="ANTAR"/>
    <property type="match status" value="1"/>
</dbReference>
<dbReference type="EMBL" id="CSTD01000001">
    <property type="protein sequence ID" value="CPR01632.1"/>
    <property type="molecule type" value="Genomic_DNA"/>
</dbReference>
<dbReference type="OrthoDB" id="4466580at2"/>
<dbReference type="InterPro" id="IPR036388">
    <property type="entry name" value="WH-like_DNA-bd_sf"/>
</dbReference>
<evidence type="ECO:0000259" key="1">
    <source>
        <dbReference type="PROSITE" id="PS50921"/>
    </source>
</evidence>
<dbReference type="GO" id="GO:0003723">
    <property type="term" value="F:RNA binding"/>
    <property type="evidence" value="ECO:0007669"/>
    <property type="project" value="InterPro"/>
</dbReference>
<organism evidence="2 3">
    <name type="scientific">Mycobacterium bohemicum DSM 44277</name>
    <dbReference type="NCBI Taxonomy" id="1236609"/>
    <lineage>
        <taxon>Bacteria</taxon>
        <taxon>Bacillati</taxon>
        <taxon>Actinomycetota</taxon>
        <taxon>Actinomycetes</taxon>
        <taxon>Mycobacteriales</taxon>
        <taxon>Mycobacteriaceae</taxon>
        <taxon>Mycobacterium</taxon>
    </lineage>
</organism>
<dbReference type="AlphaFoldDB" id="A0A0U0W1P5"/>
<protein>
    <submittedName>
        <fullName evidence="2">ANTAR domain-containing protein</fullName>
    </submittedName>
</protein>
<dbReference type="RefSeq" id="WP_085183473.1">
    <property type="nucleotide sequence ID" value="NZ_CSTD01000001.1"/>
</dbReference>
<evidence type="ECO:0000313" key="3">
    <source>
        <dbReference type="Proteomes" id="UP000198875"/>
    </source>
</evidence>
<name>A0A0U0W1P5_MYCBE</name>
<feature type="domain" description="ANTAR" evidence="1">
    <location>
        <begin position="2"/>
        <end position="63"/>
    </location>
</feature>
<dbReference type="PROSITE" id="PS50921">
    <property type="entry name" value="ANTAR"/>
    <property type="match status" value="1"/>
</dbReference>
<gene>
    <name evidence="2" type="ORF">BN971_00101</name>
</gene>
<proteinExistence type="predicted"/>
<sequence>MIEGLTSRAPLRGERRETRRVLDTAVGILVGWRRCSTDAAFRELIAASERHGVGTFAMASALVNLAGGGVVADPARSAAALAAEREWGRSSPSVSRSGN</sequence>